<dbReference type="PANTHER" id="PTHR24368:SF1">
    <property type="entry name" value="AMPHOTERIN-INDUCED PROTEIN 1"/>
    <property type="match status" value="1"/>
</dbReference>
<keyword evidence="4 14" id="KW-0812">Transmembrane</keyword>
<evidence type="ECO:0000256" key="11">
    <source>
        <dbReference type="ARBA" id="ARBA00023180"/>
    </source>
</evidence>
<dbReference type="InterPro" id="IPR031283">
    <property type="entry name" value="AMIGO"/>
</dbReference>
<evidence type="ECO:0000256" key="13">
    <source>
        <dbReference type="SAM" id="MobiDB-lite"/>
    </source>
</evidence>
<evidence type="ECO:0000256" key="4">
    <source>
        <dbReference type="ARBA" id="ARBA00022692"/>
    </source>
</evidence>
<dbReference type="InterPro" id="IPR003599">
    <property type="entry name" value="Ig_sub"/>
</dbReference>
<dbReference type="Pfam" id="PF00560">
    <property type="entry name" value="LRR_1"/>
    <property type="match status" value="1"/>
</dbReference>
<feature type="compositionally biased region" description="Basic and acidic residues" evidence="13">
    <location>
        <begin position="475"/>
        <end position="490"/>
    </location>
</feature>
<gene>
    <name evidence="16" type="primary">AMIGO1</name>
</gene>
<evidence type="ECO:0000313" key="17">
    <source>
        <dbReference type="Proteomes" id="UP000008672"/>
    </source>
</evidence>
<dbReference type="InterPro" id="IPR032675">
    <property type="entry name" value="LRR_dom_sf"/>
</dbReference>
<feature type="region of interest" description="Disordered" evidence="13">
    <location>
        <begin position="460"/>
        <end position="506"/>
    </location>
</feature>
<dbReference type="InterPro" id="IPR013783">
    <property type="entry name" value="Ig-like_fold"/>
</dbReference>
<keyword evidence="8 14" id="KW-1133">Transmembrane helix</keyword>
<comment type="subcellular location">
    <subcellularLocation>
        <location evidence="1">Membrane</location>
        <topology evidence="1">Single-pass type I membrane protein</topology>
    </subcellularLocation>
</comment>
<dbReference type="Pfam" id="PF13927">
    <property type="entry name" value="Ig_3"/>
    <property type="match status" value="1"/>
</dbReference>
<keyword evidence="12" id="KW-0393">Immunoglobulin domain</keyword>
<keyword evidence="6" id="KW-0677">Repeat</keyword>
<protein>
    <submittedName>
        <fullName evidence="16">Adhesion molecule with Ig like domain 1</fullName>
    </submittedName>
</protein>
<proteinExistence type="inferred from homology"/>
<sequence>MGNRLHTVNPLTSAVARPWCSEKPLVLLLAISTVGVQGSTLNCPLNCTCASNILSCSKGGLISIPPSLPRYTAMLDFSYNKLGRLKAEWTSIKLSRLHTLQLSHNELTFVSTEAFTFVPHLRYLDLSSNKLRTLEENIFSDLKQLEVLLLYNNYISQIDRTAFEGLTNLQKLYLSQNQISRFPLELVKEKSRLPELNLLDISSNKIKSLPIQDLKVLPSWIKNGIYLHNNLFTCNCDLYNLLTHWYVREFSSAVDFKEDFKCSLPSPNKSTVGIYELNEHMSCSSIKESNMEAFLGDPVTIHCDTRQRSMVKTWLTPYNELVSSNVINQSTVVQKDGSLKIKEARVEDSGIYTCLAISATLNETLYVTVKVHNFTQQESHETLKTAYTTLVGCIASVFLVLIYLYLTPCRCWCRKKEKQTSQQEDSIHSSMLSATPTHEMTAGKDGLNKNIAFIETANPVQGQNGKINPGSAEAPESKELLKPQRKKSDVESISSVFSDTPIVVKT</sequence>
<evidence type="ECO:0000256" key="10">
    <source>
        <dbReference type="ARBA" id="ARBA00023157"/>
    </source>
</evidence>
<dbReference type="SUPFAM" id="SSF48726">
    <property type="entry name" value="Immunoglobulin"/>
    <property type="match status" value="1"/>
</dbReference>
<evidence type="ECO:0000256" key="7">
    <source>
        <dbReference type="ARBA" id="ARBA00022889"/>
    </source>
</evidence>
<feature type="domain" description="Ig-like" evidence="15">
    <location>
        <begin position="267"/>
        <end position="368"/>
    </location>
</feature>
<keyword evidence="17" id="KW-1185">Reference proteome</keyword>
<dbReference type="FunCoup" id="H3BAY8">
    <property type="interactions" value="399"/>
</dbReference>
<dbReference type="SMART" id="SM00408">
    <property type="entry name" value="IGc2"/>
    <property type="match status" value="1"/>
</dbReference>
<dbReference type="Gene3D" id="2.60.40.10">
    <property type="entry name" value="Immunoglobulins"/>
    <property type="match status" value="1"/>
</dbReference>
<evidence type="ECO:0000256" key="12">
    <source>
        <dbReference type="ARBA" id="ARBA00023319"/>
    </source>
</evidence>
<dbReference type="InterPro" id="IPR007110">
    <property type="entry name" value="Ig-like_dom"/>
</dbReference>
<keyword evidence="11" id="KW-0325">Glycoprotein</keyword>
<dbReference type="InterPro" id="IPR000372">
    <property type="entry name" value="LRRNT"/>
</dbReference>
<reference evidence="16" key="2">
    <citation type="submission" date="2025-08" db="UniProtKB">
        <authorList>
            <consortium name="Ensembl"/>
        </authorList>
    </citation>
    <scope>IDENTIFICATION</scope>
</reference>
<evidence type="ECO:0000256" key="6">
    <source>
        <dbReference type="ARBA" id="ARBA00022737"/>
    </source>
</evidence>
<dbReference type="GO" id="GO:0007155">
    <property type="term" value="P:cell adhesion"/>
    <property type="evidence" value="ECO:0007669"/>
    <property type="project" value="UniProtKB-KW"/>
</dbReference>
<evidence type="ECO:0000256" key="3">
    <source>
        <dbReference type="ARBA" id="ARBA00022614"/>
    </source>
</evidence>
<dbReference type="EMBL" id="AFYH01035627">
    <property type="status" value="NOT_ANNOTATED_CDS"/>
    <property type="molecule type" value="Genomic_DNA"/>
</dbReference>
<dbReference type="InterPro" id="IPR001611">
    <property type="entry name" value="Leu-rich_rpt"/>
</dbReference>
<dbReference type="Pfam" id="PF13855">
    <property type="entry name" value="LRR_8"/>
    <property type="match status" value="1"/>
</dbReference>
<evidence type="ECO:0000256" key="9">
    <source>
        <dbReference type="ARBA" id="ARBA00023136"/>
    </source>
</evidence>
<dbReference type="HOGENOM" id="CLU_030478_0_0_1"/>
<keyword evidence="5" id="KW-0732">Signal</keyword>
<evidence type="ECO:0000313" key="16">
    <source>
        <dbReference type="Ensembl" id="ENSLACP00000019059.1"/>
    </source>
</evidence>
<dbReference type="OMA" id="YSCWVAG"/>
<dbReference type="PROSITE" id="PS50835">
    <property type="entry name" value="IG_LIKE"/>
    <property type="match status" value="1"/>
</dbReference>
<evidence type="ECO:0000256" key="1">
    <source>
        <dbReference type="ARBA" id="ARBA00004479"/>
    </source>
</evidence>
<evidence type="ECO:0000256" key="5">
    <source>
        <dbReference type="ARBA" id="ARBA00022729"/>
    </source>
</evidence>
<dbReference type="eggNOG" id="KOG4237">
    <property type="taxonomic scope" value="Eukaryota"/>
</dbReference>
<reference evidence="16" key="3">
    <citation type="submission" date="2025-09" db="UniProtKB">
        <authorList>
            <consortium name="Ensembl"/>
        </authorList>
    </citation>
    <scope>IDENTIFICATION</scope>
</reference>
<keyword evidence="7" id="KW-0130">Cell adhesion</keyword>
<organism evidence="16 17">
    <name type="scientific">Latimeria chalumnae</name>
    <name type="common">Coelacanth</name>
    <dbReference type="NCBI Taxonomy" id="7897"/>
    <lineage>
        <taxon>Eukaryota</taxon>
        <taxon>Metazoa</taxon>
        <taxon>Chordata</taxon>
        <taxon>Craniata</taxon>
        <taxon>Vertebrata</taxon>
        <taxon>Euteleostomi</taxon>
        <taxon>Coelacanthiformes</taxon>
        <taxon>Coelacanthidae</taxon>
        <taxon>Latimeria</taxon>
    </lineage>
</organism>
<dbReference type="GeneTree" id="ENSGT00950000183146"/>
<dbReference type="PRINTS" id="PR00019">
    <property type="entry name" value="LEURICHRPT"/>
</dbReference>
<keyword evidence="9 14" id="KW-0472">Membrane</keyword>
<evidence type="ECO:0000259" key="15">
    <source>
        <dbReference type="PROSITE" id="PS50835"/>
    </source>
</evidence>
<dbReference type="Gene3D" id="3.80.10.10">
    <property type="entry name" value="Ribonuclease Inhibitor"/>
    <property type="match status" value="1"/>
</dbReference>
<dbReference type="AlphaFoldDB" id="H3BAY8"/>
<comment type="similarity">
    <text evidence="2">Belongs to the immunoglobulin superfamily. AMIGO family.</text>
</comment>
<dbReference type="SMART" id="SM00409">
    <property type="entry name" value="IG"/>
    <property type="match status" value="1"/>
</dbReference>
<dbReference type="InterPro" id="IPR036179">
    <property type="entry name" value="Ig-like_dom_sf"/>
</dbReference>
<dbReference type="EMBL" id="AFYH01035626">
    <property type="status" value="NOT_ANNOTATED_CDS"/>
    <property type="molecule type" value="Genomic_DNA"/>
</dbReference>
<feature type="transmembrane region" description="Helical" evidence="14">
    <location>
        <begin position="386"/>
        <end position="406"/>
    </location>
</feature>
<evidence type="ECO:0000256" key="2">
    <source>
        <dbReference type="ARBA" id="ARBA00005670"/>
    </source>
</evidence>
<dbReference type="Ensembl" id="ENSLACT00000019192.1">
    <property type="protein sequence ID" value="ENSLACP00000019059.1"/>
    <property type="gene ID" value="ENSLACG00000016771.1"/>
</dbReference>
<dbReference type="PROSITE" id="PS51450">
    <property type="entry name" value="LRR"/>
    <property type="match status" value="3"/>
</dbReference>
<dbReference type="STRING" id="7897.ENSLACP00000019059"/>
<dbReference type="SMART" id="SM00369">
    <property type="entry name" value="LRR_TYP"/>
    <property type="match status" value="5"/>
</dbReference>
<dbReference type="Proteomes" id="UP000008672">
    <property type="component" value="Unassembled WGS sequence"/>
</dbReference>
<dbReference type="InParanoid" id="H3BAY8"/>
<dbReference type="GO" id="GO:0016020">
    <property type="term" value="C:membrane"/>
    <property type="evidence" value="ECO:0007669"/>
    <property type="project" value="UniProtKB-SubCell"/>
</dbReference>
<name>H3BAY8_LATCH</name>
<reference evidence="17" key="1">
    <citation type="submission" date="2011-08" db="EMBL/GenBank/DDBJ databases">
        <title>The draft genome of Latimeria chalumnae.</title>
        <authorList>
            <person name="Di Palma F."/>
            <person name="Alfoldi J."/>
            <person name="Johnson J."/>
            <person name="Berlin A."/>
            <person name="Gnerre S."/>
            <person name="Jaffe D."/>
            <person name="MacCallum I."/>
            <person name="Young S."/>
            <person name="Walker B.J."/>
            <person name="Lander E."/>
            <person name="Lindblad-Toh K."/>
        </authorList>
    </citation>
    <scope>NUCLEOTIDE SEQUENCE [LARGE SCALE GENOMIC DNA]</scope>
    <source>
        <strain evidence="17">Wild caught</strain>
    </source>
</reference>
<dbReference type="InterPro" id="IPR003591">
    <property type="entry name" value="Leu-rich_rpt_typical-subtyp"/>
</dbReference>
<evidence type="ECO:0000256" key="14">
    <source>
        <dbReference type="SAM" id="Phobius"/>
    </source>
</evidence>
<keyword evidence="10" id="KW-1015">Disulfide bond</keyword>
<keyword evidence="3" id="KW-0433">Leucine-rich repeat</keyword>
<dbReference type="SUPFAM" id="SSF52058">
    <property type="entry name" value="L domain-like"/>
    <property type="match status" value="1"/>
</dbReference>
<accession>H3BAY8</accession>
<dbReference type="PANTHER" id="PTHR24368">
    <property type="entry name" value="AMPHOTERIN-INDUCED PROTEIN"/>
    <property type="match status" value="1"/>
</dbReference>
<dbReference type="SMART" id="SM00013">
    <property type="entry name" value="LRRNT"/>
    <property type="match status" value="1"/>
</dbReference>
<evidence type="ECO:0000256" key="8">
    <source>
        <dbReference type="ARBA" id="ARBA00022989"/>
    </source>
</evidence>
<dbReference type="GO" id="GO:0007420">
    <property type="term" value="P:brain development"/>
    <property type="evidence" value="ECO:0007669"/>
    <property type="project" value="TreeGrafter"/>
</dbReference>
<dbReference type="InterPro" id="IPR003598">
    <property type="entry name" value="Ig_sub2"/>
</dbReference>